<dbReference type="SMART" id="SM00248">
    <property type="entry name" value="ANK"/>
    <property type="match status" value="4"/>
</dbReference>
<sequence>MMEGHVIESLIDAAPAFAAQHLLQSAVLFALAVVFMRMRALDAELRSWLLLAVFALALLAPLATLLPGPPSPAFAAPAEQLVPLPDEGPTPDEAIYEAGQRADVLYLEIPQSFSTVLALAWALGALWQLMSLVEGARQARRLRRCAHPAPALQTLLAQELPRRARIATTAIDGPMVVGLLRPTILIPRALANTLDTAALRDILRHEIAHIRRGDLWLTAAVRIGLAAFWWNPLLRLIHARLDLAREMACDARAARACDARVDYAGSLLSSAETLLDLGERPTWLAVGMLERRSHLAQRIDGLIEHGPGDEPRRRHAAVAVCVAALLAFAGLALANTPRLDVSGRHVAEPDARVVALLAAAKAGDAATLRTLAASGVDIDARVLGDGTALIQAVTARNLSTVDTLLALGADPNRAALGEGNPLIVASRLGAQPIVERLVRAGADVNRVVTYDETPLINAARAGHLATVQYLVARGADVNLGMVADGWLGRWRSPLNQARDPAVRAYLIGRGAVAGQP</sequence>
<feature type="domain" description="Peptidase M56" evidence="3">
    <location>
        <begin position="30"/>
        <end position="300"/>
    </location>
</feature>
<dbReference type="Pfam" id="PF12796">
    <property type="entry name" value="Ank_2"/>
    <property type="match status" value="1"/>
</dbReference>
<accession>A0A108U537</accession>
<keyword evidence="2" id="KW-0472">Membrane</keyword>
<dbReference type="Pfam" id="PF05569">
    <property type="entry name" value="Peptidase_M56"/>
    <property type="match status" value="1"/>
</dbReference>
<dbReference type="InterPro" id="IPR036770">
    <property type="entry name" value="Ankyrin_rpt-contain_sf"/>
</dbReference>
<feature type="repeat" description="ANK" evidence="1">
    <location>
        <begin position="450"/>
        <end position="478"/>
    </location>
</feature>
<dbReference type="AlphaFoldDB" id="A0A108U537"/>
<protein>
    <submittedName>
        <fullName evidence="4">Ankyrin</fullName>
    </submittedName>
</protein>
<keyword evidence="5" id="KW-1185">Reference proteome</keyword>
<evidence type="ECO:0000256" key="1">
    <source>
        <dbReference type="PROSITE-ProRule" id="PRU00023"/>
    </source>
</evidence>
<dbReference type="Proteomes" id="UP000023435">
    <property type="component" value="Unassembled WGS sequence"/>
</dbReference>
<comment type="caution">
    <text evidence="4">The sequence shown here is derived from an EMBL/GenBank/DDBJ whole genome shotgun (WGS) entry which is preliminary data.</text>
</comment>
<evidence type="ECO:0000259" key="3">
    <source>
        <dbReference type="Pfam" id="PF05569"/>
    </source>
</evidence>
<dbReference type="Gene3D" id="1.25.40.20">
    <property type="entry name" value="Ankyrin repeat-containing domain"/>
    <property type="match status" value="1"/>
</dbReference>
<feature type="transmembrane region" description="Helical" evidence="2">
    <location>
        <begin position="48"/>
        <end position="66"/>
    </location>
</feature>
<gene>
    <name evidence="4" type="ORF">AZ78_0240</name>
</gene>
<keyword evidence="2" id="KW-0812">Transmembrane</keyword>
<dbReference type="PROSITE" id="PS50297">
    <property type="entry name" value="ANK_REP_REGION"/>
    <property type="match status" value="1"/>
</dbReference>
<dbReference type="PROSITE" id="PS50088">
    <property type="entry name" value="ANK_REPEAT"/>
    <property type="match status" value="1"/>
</dbReference>
<evidence type="ECO:0000256" key="2">
    <source>
        <dbReference type="SAM" id="Phobius"/>
    </source>
</evidence>
<organism evidence="4 5">
    <name type="scientific">Lysobacter capsici AZ78</name>
    <dbReference type="NCBI Taxonomy" id="1444315"/>
    <lineage>
        <taxon>Bacteria</taxon>
        <taxon>Pseudomonadati</taxon>
        <taxon>Pseudomonadota</taxon>
        <taxon>Gammaproteobacteria</taxon>
        <taxon>Lysobacterales</taxon>
        <taxon>Lysobacteraceae</taxon>
        <taxon>Lysobacter</taxon>
    </lineage>
</organism>
<keyword evidence="1" id="KW-0040">ANK repeat</keyword>
<dbReference type="SUPFAM" id="SSF48403">
    <property type="entry name" value="Ankyrin repeat"/>
    <property type="match status" value="1"/>
</dbReference>
<feature type="transmembrane region" description="Helical" evidence="2">
    <location>
        <begin position="16"/>
        <end position="36"/>
    </location>
</feature>
<name>A0A108U537_9GAMM</name>
<dbReference type="CDD" id="cd07341">
    <property type="entry name" value="M56_BlaR1_MecR1_like"/>
    <property type="match status" value="1"/>
</dbReference>
<dbReference type="EMBL" id="JAJA02000001">
    <property type="protein sequence ID" value="KWS02696.1"/>
    <property type="molecule type" value="Genomic_DNA"/>
</dbReference>
<dbReference type="PANTHER" id="PTHR34978:SF3">
    <property type="entry name" value="SLR0241 PROTEIN"/>
    <property type="match status" value="1"/>
</dbReference>
<reference evidence="4 5" key="1">
    <citation type="journal article" date="2014" name="Genome Announc.">
        <title>Draft Genome Sequence of Lysobacter capsici AZ78, a Bacterium Antagonistic to Plant-Pathogenic Oomycetes.</title>
        <authorList>
            <person name="Puopolo G."/>
            <person name="Sonego P."/>
            <person name="Engelen K."/>
            <person name="Pertot I."/>
        </authorList>
    </citation>
    <scope>NUCLEOTIDE SEQUENCE [LARGE SCALE GENOMIC DNA]</scope>
    <source>
        <strain evidence="4 5">AZ78</strain>
    </source>
</reference>
<dbReference type="InterPro" id="IPR052173">
    <property type="entry name" value="Beta-lactam_resp_regulator"/>
</dbReference>
<keyword evidence="2" id="KW-1133">Transmembrane helix</keyword>
<feature type="transmembrane region" description="Helical" evidence="2">
    <location>
        <begin position="113"/>
        <end position="133"/>
    </location>
</feature>
<dbReference type="InterPro" id="IPR002110">
    <property type="entry name" value="Ankyrin_rpt"/>
</dbReference>
<dbReference type="InterPro" id="IPR008756">
    <property type="entry name" value="Peptidase_M56"/>
</dbReference>
<proteinExistence type="predicted"/>
<evidence type="ECO:0000313" key="4">
    <source>
        <dbReference type="EMBL" id="KWS02696.1"/>
    </source>
</evidence>
<feature type="transmembrane region" description="Helical" evidence="2">
    <location>
        <begin position="316"/>
        <end position="334"/>
    </location>
</feature>
<evidence type="ECO:0000313" key="5">
    <source>
        <dbReference type="Proteomes" id="UP000023435"/>
    </source>
</evidence>
<dbReference type="PANTHER" id="PTHR34978">
    <property type="entry name" value="POSSIBLE SENSOR-TRANSDUCER PROTEIN BLAR"/>
    <property type="match status" value="1"/>
</dbReference>